<evidence type="ECO:0000313" key="12">
    <source>
        <dbReference type="EMBL" id="HJC51271.1"/>
    </source>
</evidence>
<dbReference type="Pfam" id="PF00005">
    <property type="entry name" value="ABC_tran"/>
    <property type="match status" value="1"/>
</dbReference>
<evidence type="ECO:0000256" key="7">
    <source>
        <dbReference type="ARBA" id="ARBA00022989"/>
    </source>
</evidence>
<dbReference type="PROSITE" id="PS50893">
    <property type="entry name" value="ABC_TRANSPORTER_2"/>
    <property type="match status" value="1"/>
</dbReference>
<reference evidence="12" key="1">
    <citation type="journal article" date="2021" name="PeerJ">
        <title>Extensive microbial diversity within the chicken gut microbiome revealed by metagenomics and culture.</title>
        <authorList>
            <person name="Gilroy R."/>
            <person name="Ravi A."/>
            <person name="Getino M."/>
            <person name="Pursley I."/>
            <person name="Horton D.L."/>
            <person name="Alikhan N.F."/>
            <person name="Baker D."/>
            <person name="Gharbi K."/>
            <person name="Hall N."/>
            <person name="Watson M."/>
            <person name="Adriaenssens E.M."/>
            <person name="Foster-Nyarko E."/>
            <person name="Jarju S."/>
            <person name="Secka A."/>
            <person name="Antonio M."/>
            <person name="Oren A."/>
            <person name="Chaudhuri R.R."/>
            <person name="La Ragione R."/>
            <person name="Hildebrand F."/>
            <person name="Pallen M.J."/>
        </authorList>
    </citation>
    <scope>NUCLEOTIDE SEQUENCE</scope>
    <source>
        <strain evidence="12">ChiSjej3B21-8574</strain>
    </source>
</reference>
<dbReference type="AlphaFoldDB" id="A0A9D2TAG0"/>
<feature type="transmembrane region" description="Helical" evidence="9">
    <location>
        <begin position="299"/>
        <end position="321"/>
    </location>
</feature>
<dbReference type="FunFam" id="3.40.50.300:FF:000221">
    <property type="entry name" value="Multidrug ABC transporter ATP-binding protein"/>
    <property type="match status" value="1"/>
</dbReference>
<dbReference type="PROSITE" id="PS50929">
    <property type="entry name" value="ABC_TM1F"/>
    <property type="match status" value="1"/>
</dbReference>
<evidence type="ECO:0000256" key="2">
    <source>
        <dbReference type="ARBA" id="ARBA00022448"/>
    </source>
</evidence>
<dbReference type="PANTHER" id="PTHR43394">
    <property type="entry name" value="ATP-DEPENDENT PERMEASE MDL1, MITOCHONDRIAL"/>
    <property type="match status" value="1"/>
</dbReference>
<evidence type="ECO:0000256" key="1">
    <source>
        <dbReference type="ARBA" id="ARBA00004651"/>
    </source>
</evidence>
<evidence type="ECO:0000256" key="6">
    <source>
        <dbReference type="ARBA" id="ARBA00022840"/>
    </source>
</evidence>
<dbReference type="InterPro" id="IPR017871">
    <property type="entry name" value="ABC_transporter-like_CS"/>
</dbReference>
<dbReference type="PROSITE" id="PS00211">
    <property type="entry name" value="ABC_TRANSPORTER_1"/>
    <property type="match status" value="1"/>
</dbReference>
<dbReference type="GO" id="GO:0005524">
    <property type="term" value="F:ATP binding"/>
    <property type="evidence" value="ECO:0007669"/>
    <property type="project" value="UniProtKB-KW"/>
</dbReference>
<proteinExistence type="predicted"/>
<comment type="caution">
    <text evidence="12">The sequence shown here is derived from an EMBL/GenBank/DDBJ whole genome shotgun (WGS) entry which is preliminary data.</text>
</comment>
<name>A0A9D2TAG0_9FIRM</name>
<gene>
    <name evidence="12" type="ORF">H9754_12030</name>
</gene>
<evidence type="ECO:0000256" key="4">
    <source>
        <dbReference type="ARBA" id="ARBA00022692"/>
    </source>
</evidence>
<keyword evidence="2" id="KW-0813">Transport</keyword>
<dbReference type="InterPro" id="IPR039421">
    <property type="entry name" value="Type_1_exporter"/>
</dbReference>
<evidence type="ECO:0000256" key="8">
    <source>
        <dbReference type="ARBA" id="ARBA00023136"/>
    </source>
</evidence>
<keyword evidence="8 9" id="KW-0472">Membrane</keyword>
<comment type="subcellular location">
    <subcellularLocation>
        <location evidence="1">Cell membrane</location>
        <topology evidence="1">Multi-pass membrane protein</topology>
    </subcellularLocation>
</comment>
<evidence type="ECO:0000259" key="10">
    <source>
        <dbReference type="PROSITE" id="PS50893"/>
    </source>
</evidence>
<evidence type="ECO:0000256" key="5">
    <source>
        <dbReference type="ARBA" id="ARBA00022741"/>
    </source>
</evidence>
<dbReference type="InterPro" id="IPR027417">
    <property type="entry name" value="P-loop_NTPase"/>
</dbReference>
<feature type="domain" description="ABC transporter" evidence="10">
    <location>
        <begin position="477"/>
        <end position="712"/>
    </location>
</feature>
<dbReference type="SUPFAM" id="SSF52540">
    <property type="entry name" value="P-loop containing nucleoside triphosphate hydrolases"/>
    <property type="match status" value="1"/>
</dbReference>
<dbReference type="SUPFAM" id="SSF90123">
    <property type="entry name" value="ABC transporter transmembrane region"/>
    <property type="match status" value="1"/>
</dbReference>
<evidence type="ECO:0000313" key="13">
    <source>
        <dbReference type="Proteomes" id="UP000823904"/>
    </source>
</evidence>
<dbReference type="Gene3D" id="3.40.50.300">
    <property type="entry name" value="P-loop containing nucleotide triphosphate hydrolases"/>
    <property type="match status" value="1"/>
</dbReference>
<dbReference type="InterPro" id="IPR036640">
    <property type="entry name" value="ABC1_TM_sf"/>
</dbReference>
<dbReference type="Proteomes" id="UP000823904">
    <property type="component" value="Unassembled WGS sequence"/>
</dbReference>
<dbReference type="EMBL" id="DWWD01000046">
    <property type="protein sequence ID" value="HJC51271.1"/>
    <property type="molecule type" value="Genomic_DNA"/>
</dbReference>
<feature type="domain" description="ABC transmembrane type-1" evidence="11">
    <location>
        <begin position="188"/>
        <end position="442"/>
    </location>
</feature>
<dbReference type="GO" id="GO:0015421">
    <property type="term" value="F:ABC-type oligopeptide transporter activity"/>
    <property type="evidence" value="ECO:0007669"/>
    <property type="project" value="TreeGrafter"/>
</dbReference>
<dbReference type="InterPro" id="IPR003439">
    <property type="entry name" value="ABC_transporter-like_ATP-bd"/>
</dbReference>
<dbReference type="InterPro" id="IPR003593">
    <property type="entry name" value="AAA+_ATPase"/>
</dbReference>
<dbReference type="CDD" id="cd18548">
    <property type="entry name" value="ABC_6TM_Tm287_like"/>
    <property type="match status" value="1"/>
</dbReference>
<dbReference type="Pfam" id="PF00664">
    <property type="entry name" value="ABC_membrane"/>
    <property type="match status" value="1"/>
</dbReference>
<dbReference type="PANTHER" id="PTHR43394:SF1">
    <property type="entry name" value="ATP-BINDING CASSETTE SUB-FAMILY B MEMBER 10, MITOCHONDRIAL"/>
    <property type="match status" value="1"/>
</dbReference>
<accession>A0A9D2TAG0</accession>
<evidence type="ECO:0000256" key="9">
    <source>
        <dbReference type="SAM" id="Phobius"/>
    </source>
</evidence>
<keyword evidence="3" id="KW-1003">Cell membrane</keyword>
<dbReference type="Gene3D" id="1.20.1560.10">
    <property type="entry name" value="ABC transporter type 1, transmembrane domain"/>
    <property type="match status" value="1"/>
</dbReference>
<dbReference type="GO" id="GO:0016887">
    <property type="term" value="F:ATP hydrolysis activity"/>
    <property type="evidence" value="ECO:0007669"/>
    <property type="project" value="InterPro"/>
</dbReference>
<organism evidence="12 13">
    <name type="scientific">Candidatus Anaerostipes avistercoris</name>
    <dbReference type="NCBI Taxonomy" id="2838462"/>
    <lineage>
        <taxon>Bacteria</taxon>
        <taxon>Bacillati</taxon>
        <taxon>Bacillota</taxon>
        <taxon>Clostridia</taxon>
        <taxon>Lachnospirales</taxon>
        <taxon>Lachnospiraceae</taxon>
        <taxon>Anaerostipes</taxon>
    </lineage>
</organism>
<evidence type="ECO:0000259" key="11">
    <source>
        <dbReference type="PROSITE" id="PS50929"/>
    </source>
</evidence>
<feature type="transmembrane region" description="Helical" evidence="9">
    <location>
        <begin position="202"/>
        <end position="226"/>
    </location>
</feature>
<dbReference type="GO" id="GO:0005886">
    <property type="term" value="C:plasma membrane"/>
    <property type="evidence" value="ECO:0007669"/>
    <property type="project" value="UniProtKB-SubCell"/>
</dbReference>
<sequence length="729" mass="81502">MIKLFRYLKKAYLPVICIIVLLVMQALCELSLPTYTSDIVNVGIQQGGIEDAVPEAMREQTFQGLAAVMDEDDAEEMKDAYELYSEEQVADSEYSSYKDGRLYVRKDLSSDEREDLDQSMARAMIILSSQMAKQLAANPQAAAQLSDDQKQMMQQMENMDVNDMPDSIISQAAITFVETEYREIGIDLDSIQTRYLLKTGGIMIGIAFLSMTAAVLVTLASARLAARLSRVLRDKIFKKVMDFTNSEFDRFSTASLITRSTNDIQQIQLFMTMMFRIVVYAPLLGIGGIIKVLNTNATMTWTIALGVVAIMLVIFILFKVAMPKFKILQKLIDRLNLVTREILTGLSVIRAFSTEKHEEERFDEANKNLMKTNLFVNRAMTFMMPVMMLIMNGMTVLIVYAGAGNIDAGNMQVGDLMAFIQYAMQIIMAFLFISMVSIMMPRAQVAAERVNEVLDTDIMIKDPEEPKKFLPEKKGEVEFKEVYFCYPDADEAVLHNISFVAPAGKTTAFIGSTGSGKSTLINLIPRFFDVTRGSILVDGQDIRDVKHADLCEKIGYVPQKGVLFSGTIESNLKYGKEDATEEEIRRAARIAQATDFIEEKEEKYQSPIAQGGSNVSGGQKQRLSIARAIAKDPEIYIFDDSFSALDYKTDVTLRSALQKETKGSTTLIVAQRISTILHADQIIVLDEGNIVGKGTHEELLQICPVYQQIAKSQLSEDDLKKAREVSAHE</sequence>
<feature type="transmembrane region" description="Helical" evidence="9">
    <location>
        <begin position="379"/>
        <end position="402"/>
    </location>
</feature>
<dbReference type="SMART" id="SM00382">
    <property type="entry name" value="AAA"/>
    <property type="match status" value="1"/>
</dbReference>
<keyword evidence="5" id="KW-0547">Nucleotide-binding</keyword>
<feature type="transmembrane region" description="Helical" evidence="9">
    <location>
        <begin position="269"/>
        <end position="293"/>
    </location>
</feature>
<keyword evidence="4 9" id="KW-0812">Transmembrane</keyword>
<feature type="transmembrane region" description="Helical" evidence="9">
    <location>
        <begin position="422"/>
        <end position="440"/>
    </location>
</feature>
<reference evidence="12" key="2">
    <citation type="submission" date="2021-04" db="EMBL/GenBank/DDBJ databases">
        <authorList>
            <person name="Gilroy R."/>
        </authorList>
    </citation>
    <scope>NUCLEOTIDE SEQUENCE</scope>
    <source>
        <strain evidence="12">ChiSjej3B21-8574</strain>
    </source>
</reference>
<protein>
    <submittedName>
        <fullName evidence="12">ABC transporter ATP-binding protein/permease</fullName>
    </submittedName>
</protein>
<keyword evidence="6 12" id="KW-0067">ATP-binding</keyword>
<keyword evidence="7 9" id="KW-1133">Transmembrane helix</keyword>
<evidence type="ECO:0000256" key="3">
    <source>
        <dbReference type="ARBA" id="ARBA00022475"/>
    </source>
</evidence>
<dbReference type="InterPro" id="IPR011527">
    <property type="entry name" value="ABC1_TM_dom"/>
</dbReference>